<evidence type="ECO:0000313" key="1">
    <source>
        <dbReference type="EMBL" id="WYN05044.1"/>
    </source>
</evidence>
<dbReference type="EMBL" id="PP551948">
    <property type="protein sequence ID" value="WYN05044.1"/>
    <property type="molecule type" value="Genomic_DNA"/>
</dbReference>
<evidence type="ECO:0000313" key="2">
    <source>
        <dbReference type="Proteomes" id="UP001447006"/>
    </source>
</evidence>
<dbReference type="Proteomes" id="UP001447006">
    <property type="component" value="Segment"/>
</dbReference>
<sequence length="77" mass="8941">MTTAEIFKQYPKALEELHYQIARNDLEYADNFRVAVVGNHDQMDYYEDKRARGCCGSFDIRVTIDGIKFDIGCNYGH</sequence>
<organism evidence="1 2">
    <name type="scientific">Pseudomonas phage UNO-G1W1</name>
    <dbReference type="NCBI Taxonomy" id="3136609"/>
    <lineage>
        <taxon>Viruses</taxon>
        <taxon>Duplodnaviria</taxon>
        <taxon>Heunggongvirae</taxon>
        <taxon>Uroviricota</taxon>
        <taxon>Caudoviricetes</taxon>
        <taxon>Vandenendeviridae</taxon>
        <taxon>Gorskivirinae</taxon>
        <taxon>Omahavirus</taxon>
        <taxon>Omahavirus UNOG1W1</taxon>
    </lineage>
</organism>
<name>A0AAX4MVT5_9CAUD</name>
<proteinExistence type="predicted"/>
<reference evidence="1 2" key="1">
    <citation type="submission" date="2024-03" db="EMBL/GenBank/DDBJ databases">
        <title>Complete Genome Sequence of a Pseudomonas fluorescens Bacteriophage UNO-G1W1 isolated from freshwater ice in Nebraska.</title>
        <authorList>
            <person name="Neville A.J."/>
            <person name="Schulze T.T."/>
            <person name="Davis P.H."/>
        </authorList>
    </citation>
    <scope>NUCLEOTIDE SEQUENCE [LARGE SCALE GENOMIC DNA]</scope>
</reference>
<accession>A0AAX4MVT5</accession>
<protein>
    <submittedName>
        <fullName evidence="1">Uncharacterized protein</fullName>
    </submittedName>
</protein>
<keyword evidence="2" id="KW-1185">Reference proteome</keyword>
<gene>
    <name evidence="1" type="ORF">ISREJYDI_CDS0077</name>
</gene>